<comment type="caution">
    <text evidence="2">The sequence shown here is derived from an EMBL/GenBank/DDBJ whole genome shotgun (WGS) entry which is preliminary data.</text>
</comment>
<keyword evidence="3" id="KW-1185">Reference proteome</keyword>
<evidence type="ECO:0000313" key="2">
    <source>
        <dbReference type="EMBL" id="KAF5318528.1"/>
    </source>
</evidence>
<accession>A0A8H5B8M0</accession>
<sequence>MAWEAGAINGMVGGGAQAAIAAAARRNTAMGGVGGLGGLGEMEGPSDSSTSPNSSLLSSAPAGAVSGGPTSNTVGARPRKGRNVFRYDFVDAVGREGGAQKSRNMGLELAGVGGRLAQSGVC</sequence>
<proteinExistence type="predicted"/>
<name>A0A8H5B8M0_9AGAR</name>
<gene>
    <name evidence="2" type="ORF">D9619_011076</name>
</gene>
<reference evidence="2 3" key="1">
    <citation type="journal article" date="2020" name="ISME J.">
        <title>Uncovering the hidden diversity of litter-decomposition mechanisms in mushroom-forming fungi.</title>
        <authorList>
            <person name="Floudas D."/>
            <person name="Bentzer J."/>
            <person name="Ahren D."/>
            <person name="Johansson T."/>
            <person name="Persson P."/>
            <person name="Tunlid A."/>
        </authorList>
    </citation>
    <scope>NUCLEOTIDE SEQUENCE [LARGE SCALE GENOMIC DNA]</scope>
    <source>
        <strain evidence="2 3">CBS 101986</strain>
    </source>
</reference>
<feature type="compositionally biased region" description="Low complexity" evidence="1">
    <location>
        <begin position="42"/>
        <end position="71"/>
    </location>
</feature>
<evidence type="ECO:0000256" key="1">
    <source>
        <dbReference type="SAM" id="MobiDB-lite"/>
    </source>
</evidence>
<organism evidence="2 3">
    <name type="scientific">Psilocybe cf. subviscida</name>
    <dbReference type="NCBI Taxonomy" id="2480587"/>
    <lineage>
        <taxon>Eukaryota</taxon>
        <taxon>Fungi</taxon>
        <taxon>Dikarya</taxon>
        <taxon>Basidiomycota</taxon>
        <taxon>Agaricomycotina</taxon>
        <taxon>Agaricomycetes</taxon>
        <taxon>Agaricomycetidae</taxon>
        <taxon>Agaricales</taxon>
        <taxon>Agaricineae</taxon>
        <taxon>Strophariaceae</taxon>
        <taxon>Psilocybe</taxon>
    </lineage>
</organism>
<protein>
    <submittedName>
        <fullName evidence="2">Uncharacterized protein</fullName>
    </submittedName>
</protein>
<evidence type="ECO:0000313" key="3">
    <source>
        <dbReference type="Proteomes" id="UP000567179"/>
    </source>
</evidence>
<dbReference type="EMBL" id="JAACJJ010000030">
    <property type="protein sequence ID" value="KAF5318528.1"/>
    <property type="molecule type" value="Genomic_DNA"/>
</dbReference>
<dbReference type="AlphaFoldDB" id="A0A8H5B8M0"/>
<feature type="region of interest" description="Disordered" evidence="1">
    <location>
        <begin position="33"/>
        <end position="79"/>
    </location>
</feature>
<dbReference type="Proteomes" id="UP000567179">
    <property type="component" value="Unassembled WGS sequence"/>
</dbReference>